<dbReference type="PANTHER" id="PTHR42535:SF2">
    <property type="entry name" value="CHROMOSOME UNDETERMINED SCAFFOLD_146, WHOLE GENOME SHOTGUN SEQUENCE"/>
    <property type="match status" value="1"/>
</dbReference>
<accession>A0A3S0CDG9</accession>
<dbReference type="SUPFAM" id="SSF49899">
    <property type="entry name" value="Concanavalin A-like lectins/glucanases"/>
    <property type="match status" value="2"/>
</dbReference>
<organism evidence="4 5">
    <name type="scientific">Paenibacillus whitsoniae</name>
    <dbReference type="NCBI Taxonomy" id="2496558"/>
    <lineage>
        <taxon>Bacteria</taxon>
        <taxon>Bacillati</taxon>
        <taxon>Bacillota</taxon>
        <taxon>Bacilli</taxon>
        <taxon>Bacillales</taxon>
        <taxon>Paenibacillaceae</taxon>
        <taxon>Paenibacillus</taxon>
    </lineage>
</organism>
<comment type="caution">
    <text evidence="4">The sequence shown here is derived from an EMBL/GenBank/DDBJ whole genome shotgun (WGS) entry which is preliminary data.</text>
</comment>
<proteinExistence type="predicted"/>
<evidence type="ECO:0000313" key="5">
    <source>
        <dbReference type="Proteomes" id="UP000276128"/>
    </source>
</evidence>
<reference evidence="4 5" key="1">
    <citation type="submission" date="2018-12" db="EMBL/GenBank/DDBJ databases">
        <title>Bacillus ochoae sp. nov., Paenibacillus whitsoniae sp. nov., Paenibacillus spiritus sp. nov. Isolated from the Mars Exploration Rover during spacecraft assembly.</title>
        <authorList>
            <person name="Seuylemezian A."/>
            <person name="Vaishampayan P."/>
        </authorList>
    </citation>
    <scope>NUCLEOTIDE SEQUENCE [LARGE SCALE GENOMIC DNA]</scope>
    <source>
        <strain evidence="4 5">MER 54</strain>
    </source>
</reference>
<evidence type="ECO:0000256" key="1">
    <source>
        <dbReference type="ARBA" id="ARBA00022729"/>
    </source>
</evidence>
<dbReference type="EMBL" id="RXHU01000022">
    <property type="protein sequence ID" value="RTE10277.1"/>
    <property type="molecule type" value="Genomic_DNA"/>
</dbReference>
<dbReference type="CDD" id="cd15482">
    <property type="entry name" value="Sialidase_non-viral"/>
    <property type="match status" value="1"/>
</dbReference>
<dbReference type="InterPro" id="IPR006558">
    <property type="entry name" value="LamG-like"/>
</dbReference>
<evidence type="ECO:0000259" key="3">
    <source>
        <dbReference type="SMART" id="SM00560"/>
    </source>
</evidence>
<dbReference type="Pfam" id="PF13385">
    <property type="entry name" value="Laminin_G_3"/>
    <property type="match status" value="2"/>
</dbReference>
<dbReference type="Gene3D" id="2.60.120.200">
    <property type="match status" value="2"/>
</dbReference>
<dbReference type="SUPFAM" id="SSF50939">
    <property type="entry name" value="Sialidases"/>
    <property type="match status" value="1"/>
</dbReference>
<dbReference type="AlphaFoldDB" id="A0A3S0CDG9"/>
<keyword evidence="5" id="KW-1185">Reference proteome</keyword>
<dbReference type="OrthoDB" id="833750at2"/>
<dbReference type="Gene3D" id="2.120.10.10">
    <property type="match status" value="1"/>
</dbReference>
<feature type="domain" description="LamG-like jellyroll fold" evidence="3">
    <location>
        <begin position="683"/>
        <end position="812"/>
    </location>
</feature>
<dbReference type="PANTHER" id="PTHR42535">
    <property type="entry name" value="OOKINETE PROTEIN, PUTATIVE-RELATED"/>
    <property type="match status" value="1"/>
</dbReference>
<sequence>MLRGDFMMKEMQRILLYSLSFTLIFTLMLGCFIVVNSSVAHASSPPSYTLDEKVVYQNDGSNNFWWTHLRCATIPNGASPQIMCTVSKDKNESPTNLSDVFYDIAYTFSTDLGETWSSLTTIPQYQWKTLPDGYQGMLIDPVPVYHEKTGKIILYGMAQSYDLNFNKKHNYPAYAVYDPASSTWSSDWYLFDWPNVYGHTGSVYPYEVGDGSGDILWPINLLDGTGNVKVVKASFNGTALSYISQGTSVPDTGGNGNRSGIETSLTKYNNEYFMTLRDDIQNRLAKSSDGLTWQSAVPLQWEDGTAVTGSMNTQMHWVTQPNTLYLVYTRQDASNTDILRYRAPLWMAEVDPVTLRLKKNTEQIVMSITDNRAQLGNFGTTAVTPELSIVTSNEWRSLVPNRAIVSRIWWNKSMVGNWQLDETSGTTVVDSATGLYPGTIVNATRNSNGKFGSALNFNGSGDYVNLGNPSSGAFNFGTSQSFSVSAWVKTSVTGTTKYILNKGDTNASYWLRFEANNTIKFLLDYGSTFDSAQSTATFTDGQWHHVVGVADRATGLKLYVDGVLVGQDTNPTSGSISNSLPLTLGNSSANTMNGSIDEVRLYNYALNATEIGHLYGLSGYWKFDETTGSTVLDSTLNGYHGTITNAVRSTNGMFGGALSFDGNGDYATLGDPFSNDFDFGTTGNFSISAWVKTSIPGTVKYIVNKGDTNAAYWLRFETNNTIRFLLDYGSTSDAVQSTATFADGQWHHVVAVADRASGLKLYVDSVLVGQNTALTGGNISNAFPLTVGVNSASTMNGLIDQVSIFAYPLSAADVQSLQ</sequence>
<evidence type="ECO:0000256" key="2">
    <source>
        <dbReference type="ARBA" id="ARBA00023157"/>
    </source>
</evidence>
<dbReference type="InterPro" id="IPR013320">
    <property type="entry name" value="ConA-like_dom_sf"/>
</dbReference>
<dbReference type="CDD" id="cd00110">
    <property type="entry name" value="LamG"/>
    <property type="match status" value="1"/>
</dbReference>
<feature type="domain" description="LamG-like jellyroll fold" evidence="3">
    <location>
        <begin position="480"/>
        <end position="609"/>
    </location>
</feature>
<evidence type="ECO:0000313" key="4">
    <source>
        <dbReference type="EMBL" id="RTE10277.1"/>
    </source>
</evidence>
<dbReference type="InterPro" id="IPR001791">
    <property type="entry name" value="Laminin_G"/>
</dbReference>
<dbReference type="InterPro" id="IPR036278">
    <property type="entry name" value="Sialidase_sf"/>
</dbReference>
<dbReference type="PROSITE" id="PS51257">
    <property type="entry name" value="PROKAR_LIPOPROTEIN"/>
    <property type="match status" value="1"/>
</dbReference>
<gene>
    <name evidence="4" type="ORF">EJQ19_08955</name>
</gene>
<dbReference type="Proteomes" id="UP000276128">
    <property type="component" value="Unassembled WGS sequence"/>
</dbReference>
<name>A0A3S0CDG9_9BACL</name>
<protein>
    <recommendedName>
        <fullName evidence="3">LamG-like jellyroll fold domain-containing protein</fullName>
    </recommendedName>
</protein>
<dbReference type="SMART" id="SM00560">
    <property type="entry name" value="LamGL"/>
    <property type="match status" value="2"/>
</dbReference>
<keyword evidence="2" id="KW-1015">Disulfide bond</keyword>
<keyword evidence="1" id="KW-0732">Signal</keyword>